<sequence length="47" mass="5101">MTAGMILLEVAHRELFMPAWAFGVIAFALLVIGALVVHGISTRRPHS</sequence>
<dbReference type="STRING" id="675864.SAMN04489747_3989"/>
<evidence type="ECO:0000313" key="3">
    <source>
        <dbReference type="Proteomes" id="UP000198546"/>
    </source>
</evidence>
<keyword evidence="1" id="KW-1133">Transmembrane helix</keyword>
<dbReference type="EMBL" id="LT629688">
    <property type="protein sequence ID" value="SDE64746.1"/>
    <property type="molecule type" value="Genomic_DNA"/>
</dbReference>
<keyword evidence="1" id="KW-0472">Membrane</keyword>
<name>A0A1G7EMR1_9ACTN</name>
<keyword evidence="1" id="KW-0812">Transmembrane</keyword>
<keyword evidence="3" id="KW-1185">Reference proteome</keyword>
<organism evidence="2 3">
    <name type="scientific">Auraticoccus monumenti</name>
    <dbReference type="NCBI Taxonomy" id="675864"/>
    <lineage>
        <taxon>Bacteria</taxon>
        <taxon>Bacillati</taxon>
        <taxon>Actinomycetota</taxon>
        <taxon>Actinomycetes</taxon>
        <taxon>Propionibacteriales</taxon>
        <taxon>Propionibacteriaceae</taxon>
        <taxon>Auraticoccus</taxon>
    </lineage>
</organism>
<dbReference type="Proteomes" id="UP000198546">
    <property type="component" value="Chromosome i"/>
</dbReference>
<protein>
    <submittedName>
        <fullName evidence="2">Uncharacterized protein</fullName>
    </submittedName>
</protein>
<proteinExistence type="predicted"/>
<dbReference type="AlphaFoldDB" id="A0A1G7EMR1"/>
<evidence type="ECO:0000256" key="1">
    <source>
        <dbReference type="SAM" id="Phobius"/>
    </source>
</evidence>
<feature type="transmembrane region" description="Helical" evidence="1">
    <location>
        <begin position="20"/>
        <end position="40"/>
    </location>
</feature>
<evidence type="ECO:0000313" key="2">
    <source>
        <dbReference type="EMBL" id="SDE64746.1"/>
    </source>
</evidence>
<gene>
    <name evidence="2" type="ORF">SAMN04489747_3989</name>
</gene>
<dbReference type="RefSeq" id="WP_172804084.1">
    <property type="nucleotide sequence ID" value="NZ_LT629688.1"/>
</dbReference>
<accession>A0A1G7EMR1</accession>
<reference evidence="2 3" key="1">
    <citation type="submission" date="2016-10" db="EMBL/GenBank/DDBJ databases">
        <authorList>
            <person name="de Groot N.N."/>
        </authorList>
    </citation>
    <scope>NUCLEOTIDE SEQUENCE [LARGE SCALE GENOMIC DNA]</scope>
    <source>
        <strain evidence="2 3">MON 2.2</strain>
    </source>
</reference>